<feature type="transmembrane region" description="Helical" evidence="1">
    <location>
        <begin position="42"/>
        <end position="61"/>
    </location>
</feature>
<evidence type="ECO:0000313" key="2">
    <source>
        <dbReference type="EMBL" id="MFC6640806.1"/>
    </source>
</evidence>
<feature type="transmembrane region" description="Helical" evidence="1">
    <location>
        <begin position="13"/>
        <end position="30"/>
    </location>
</feature>
<reference evidence="3" key="1">
    <citation type="journal article" date="2019" name="Int. J. Syst. Evol. Microbiol.">
        <title>The Global Catalogue of Microorganisms (GCM) 10K type strain sequencing project: providing services to taxonomists for standard genome sequencing and annotation.</title>
        <authorList>
            <consortium name="The Broad Institute Genomics Platform"/>
            <consortium name="The Broad Institute Genome Sequencing Center for Infectious Disease"/>
            <person name="Wu L."/>
            <person name="Ma J."/>
        </authorList>
    </citation>
    <scope>NUCLEOTIDE SEQUENCE [LARGE SCALE GENOMIC DNA]</scope>
    <source>
        <strain evidence="3">NBRC 111368</strain>
    </source>
</reference>
<evidence type="ECO:0000313" key="3">
    <source>
        <dbReference type="Proteomes" id="UP001596403"/>
    </source>
</evidence>
<dbReference type="RefSeq" id="WP_132447046.1">
    <property type="nucleotide sequence ID" value="NZ_JBHSWA010000001.1"/>
</dbReference>
<evidence type="ECO:0000256" key="1">
    <source>
        <dbReference type="SAM" id="Phobius"/>
    </source>
</evidence>
<protein>
    <submittedName>
        <fullName evidence="2">Uncharacterized protein</fullName>
    </submittedName>
</protein>
<organism evidence="2 3">
    <name type="scientific">Sulfitobacter profundi</name>
    <dbReference type="NCBI Taxonomy" id="2679961"/>
    <lineage>
        <taxon>Bacteria</taxon>
        <taxon>Pseudomonadati</taxon>
        <taxon>Pseudomonadota</taxon>
        <taxon>Alphaproteobacteria</taxon>
        <taxon>Rhodobacterales</taxon>
        <taxon>Roseobacteraceae</taxon>
        <taxon>Sulfitobacter</taxon>
    </lineage>
</organism>
<dbReference type="EMBL" id="JBHSWA010000001">
    <property type="protein sequence ID" value="MFC6640806.1"/>
    <property type="molecule type" value="Genomic_DNA"/>
</dbReference>
<keyword evidence="1" id="KW-0472">Membrane</keyword>
<comment type="caution">
    <text evidence="2">The sequence shown here is derived from an EMBL/GenBank/DDBJ whole genome shotgun (WGS) entry which is preliminary data.</text>
</comment>
<name>A0ABW1YVC0_9RHOB</name>
<dbReference type="Proteomes" id="UP001596403">
    <property type="component" value="Unassembled WGS sequence"/>
</dbReference>
<gene>
    <name evidence="2" type="ORF">ACFQAU_02760</name>
</gene>
<sequence length="100" mass="10278">MAQLLPNASANEVSALALAGAGGAYVRAIFSPEPRLARRVAEGFAGALGAIFLGGLVGHVLDKLTGAEAYAYFAAGFLMGEGGLAAVQRVRKLIFDKVEK</sequence>
<keyword evidence="3" id="KW-1185">Reference proteome</keyword>
<keyword evidence="1" id="KW-0812">Transmembrane</keyword>
<accession>A0ABW1YVC0</accession>
<proteinExistence type="predicted"/>
<keyword evidence="1" id="KW-1133">Transmembrane helix</keyword>
<feature type="transmembrane region" description="Helical" evidence="1">
    <location>
        <begin position="67"/>
        <end position="87"/>
    </location>
</feature>